<feature type="active site" evidence="11">
    <location>
        <position position="417"/>
    </location>
</feature>
<dbReference type="Pfam" id="PF04043">
    <property type="entry name" value="PMEI"/>
    <property type="match status" value="1"/>
</dbReference>
<feature type="domain" description="Pectinesterase inhibitor" evidence="14">
    <location>
        <begin position="69"/>
        <end position="224"/>
    </location>
</feature>
<evidence type="ECO:0000256" key="5">
    <source>
        <dbReference type="ARBA" id="ARBA00022801"/>
    </source>
</evidence>
<dbReference type="InterPro" id="IPR035513">
    <property type="entry name" value="Invertase/methylesterase_inhib"/>
</dbReference>
<gene>
    <name evidence="15" type="ORF">RJ641_023884</name>
</gene>
<name>A0AAN8YSZ0_9MAGN</name>
<dbReference type="GO" id="GO:0042545">
    <property type="term" value="P:cell wall modification"/>
    <property type="evidence" value="ECO:0007669"/>
    <property type="project" value="UniProtKB-UniRule"/>
</dbReference>
<evidence type="ECO:0000256" key="12">
    <source>
        <dbReference type="RuleBase" id="RU000589"/>
    </source>
</evidence>
<evidence type="ECO:0000256" key="8">
    <source>
        <dbReference type="ARBA" id="ARBA00023180"/>
    </source>
</evidence>
<dbReference type="Gene3D" id="1.20.140.40">
    <property type="entry name" value="Invertase/pectin methylesterase inhibitor family protein"/>
    <property type="match status" value="1"/>
</dbReference>
<dbReference type="InterPro" id="IPR006501">
    <property type="entry name" value="Pectinesterase_inhib_dom"/>
</dbReference>
<keyword evidence="13" id="KW-1133">Transmembrane helix</keyword>
<dbReference type="InterPro" id="IPR000070">
    <property type="entry name" value="Pectinesterase_cat"/>
</dbReference>
<keyword evidence="8" id="KW-0325">Glycoprotein</keyword>
<dbReference type="InterPro" id="IPR033131">
    <property type="entry name" value="Pectinesterase_Asp_AS"/>
</dbReference>
<dbReference type="SUPFAM" id="SSF51126">
    <property type="entry name" value="Pectin lyase-like"/>
    <property type="match status" value="1"/>
</dbReference>
<dbReference type="PANTHER" id="PTHR31707">
    <property type="entry name" value="PECTINESTERASE"/>
    <property type="match status" value="1"/>
</dbReference>
<feature type="transmembrane region" description="Helical" evidence="13">
    <location>
        <begin position="29"/>
        <end position="52"/>
    </location>
</feature>
<dbReference type="InterPro" id="IPR011050">
    <property type="entry name" value="Pectin_lyase_fold/virulence"/>
</dbReference>
<dbReference type="NCBIfam" id="TIGR01614">
    <property type="entry name" value="PME_inhib"/>
    <property type="match status" value="1"/>
</dbReference>
<evidence type="ECO:0000256" key="13">
    <source>
        <dbReference type="SAM" id="Phobius"/>
    </source>
</evidence>
<comment type="function">
    <text evidence="10">Acts in the modification of cell walls via demethylesterification of cell wall pectin.</text>
</comment>
<dbReference type="GO" id="GO:0004857">
    <property type="term" value="F:enzyme inhibitor activity"/>
    <property type="evidence" value="ECO:0007669"/>
    <property type="project" value="InterPro"/>
</dbReference>
<protein>
    <recommendedName>
        <fullName evidence="4 12">Pectinesterase</fullName>
        <ecNumber evidence="4 12">3.1.1.11</ecNumber>
    </recommendedName>
</protein>
<keyword evidence="5 12" id="KW-0378">Hydrolase</keyword>
<dbReference type="AlphaFoldDB" id="A0AAN8YSZ0"/>
<dbReference type="FunFam" id="2.160.20.10:FF:000001">
    <property type="entry name" value="Pectinesterase"/>
    <property type="match status" value="1"/>
</dbReference>
<dbReference type="Proteomes" id="UP001370490">
    <property type="component" value="Unassembled WGS sequence"/>
</dbReference>
<organism evidence="15 16">
    <name type="scientific">Dillenia turbinata</name>
    <dbReference type="NCBI Taxonomy" id="194707"/>
    <lineage>
        <taxon>Eukaryota</taxon>
        <taxon>Viridiplantae</taxon>
        <taxon>Streptophyta</taxon>
        <taxon>Embryophyta</taxon>
        <taxon>Tracheophyta</taxon>
        <taxon>Spermatophyta</taxon>
        <taxon>Magnoliopsida</taxon>
        <taxon>eudicotyledons</taxon>
        <taxon>Gunneridae</taxon>
        <taxon>Pentapetalae</taxon>
        <taxon>Dilleniales</taxon>
        <taxon>Dilleniaceae</taxon>
        <taxon>Dillenia</taxon>
    </lineage>
</organism>
<comment type="similarity">
    <text evidence="3">In the C-terminal section; belongs to the pectinesterase family.</text>
</comment>
<reference evidence="15 16" key="1">
    <citation type="submission" date="2023-12" db="EMBL/GenBank/DDBJ databases">
        <title>A high-quality genome assembly for Dillenia turbinata (Dilleniales).</title>
        <authorList>
            <person name="Chanderbali A."/>
        </authorList>
    </citation>
    <scope>NUCLEOTIDE SEQUENCE [LARGE SCALE GENOMIC DNA]</scope>
    <source>
        <strain evidence="15">LSX21</strain>
        <tissue evidence="15">Leaf</tissue>
    </source>
</reference>
<evidence type="ECO:0000256" key="9">
    <source>
        <dbReference type="ARBA" id="ARBA00047928"/>
    </source>
</evidence>
<dbReference type="SMART" id="SM00856">
    <property type="entry name" value="PMEI"/>
    <property type="match status" value="1"/>
</dbReference>
<dbReference type="Gene3D" id="2.160.20.10">
    <property type="entry name" value="Single-stranded right-handed beta-helix, Pectin lyase-like"/>
    <property type="match status" value="1"/>
</dbReference>
<comment type="catalytic activity">
    <reaction evidence="9 12">
        <text>[(1-&gt;4)-alpha-D-galacturonosyl methyl ester](n) + n H2O = [(1-&gt;4)-alpha-D-galacturonosyl](n) + n methanol + n H(+)</text>
        <dbReference type="Rhea" id="RHEA:22380"/>
        <dbReference type="Rhea" id="RHEA-COMP:14570"/>
        <dbReference type="Rhea" id="RHEA-COMP:14573"/>
        <dbReference type="ChEBI" id="CHEBI:15377"/>
        <dbReference type="ChEBI" id="CHEBI:15378"/>
        <dbReference type="ChEBI" id="CHEBI:17790"/>
        <dbReference type="ChEBI" id="CHEBI:140522"/>
        <dbReference type="ChEBI" id="CHEBI:140523"/>
        <dbReference type="EC" id="3.1.1.11"/>
    </reaction>
</comment>
<evidence type="ECO:0000256" key="6">
    <source>
        <dbReference type="ARBA" id="ARBA00023085"/>
    </source>
</evidence>
<dbReference type="CDD" id="cd15798">
    <property type="entry name" value="PMEI-like_3"/>
    <property type="match status" value="1"/>
</dbReference>
<dbReference type="Pfam" id="PF01095">
    <property type="entry name" value="Pectinesterase"/>
    <property type="match status" value="1"/>
</dbReference>
<evidence type="ECO:0000256" key="11">
    <source>
        <dbReference type="PROSITE-ProRule" id="PRU10040"/>
    </source>
</evidence>
<evidence type="ECO:0000259" key="14">
    <source>
        <dbReference type="SMART" id="SM00856"/>
    </source>
</evidence>
<keyword evidence="13" id="KW-0812">Transmembrane</keyword>
<dbReference type="PROSITE" id="PS00503">
    <property type="entry name" value="PECTINESTERASE_2"/>
    <property type="match status" value="1"/>
</dbReference>
<evidence type="ECO:0000313" key="15">
    <source>
        <dbReference type="EMBL" id="KAK6911791.1"/>
    </source>
</evidence>
<accession>A0AAN8YSZ0</accession>
<keyword evidence="16" id="KW-1185">Reference proteome</keyword>
<dbReference type="InterPro" id="IPR012334">
    <property type="entry name" value="Pectin_lyas_fold"/>
</dbReference>
<comment type="similarity">
    <text evidence="2">In the N-terminal section; belongs to the PMEI family.</text>
</comment>
<dbReference type="EMBL" id="JBAMMX010000028">
    <property type="protein sequence ID" value="KAK6911791.1"/>
    <property type="molecule type" value="Genomic_DNA"/>
</dbReference>
<dbReference type="SUPFAM" id="SSF101148">
    <property type="entry name" value="Plant invertase/pectin methylesterase inhibitor"/>
    <property type="match status" value="1"/>
</dbReference>
<evidence type="ECO:0000256" key="1">
    <source>
        <dbReference type="ARBA" id="ARBA00005184"/>
    </source>
</evidence>
<evidence type="ECO:0000256" key="4">
    <source>
        <dbReference type="ARBA" id="ARBA00013229"/>
    </source>
</evidence>
<dbReference type="FunFam" id="1.20.140.40:FF:000001">
    <property type="entry name" value="Pectinesterase"/>
    <property type="match status" value="1"/>
</dbReference>
<keyword evidence="6 12" id="KW-0063">Aspartyl esterase</keyword>
<keyword evidence="7" id="KW-1015">Disulfide bond</keyword>
<evidence type="ECO:0000256" key="2">
    <source>
        <dbReference type="ARBA" id="ARBA00006027"/>
    </source>
</evidence>
<proteinExistence type="inferred from homology"/>
<comment type="pathway">
    <text evidence="1 12">Glycan metabolism; pectin degradation; 2-dehydro-3-deoxy-D-gluconate from pectin: step 1/5.</text>
</comment>
<dbReference type="GO" id="GO:0030599">
    <property type="term" value="F:pectinesterase activity"/>
    <property type="evidence" value="ECO:0007669"/>
    <property type="project" value="UniProtKB-UniRule"/>
</dbReference>
<evidence type="ECO:0000256" key="3">
    <source>
        <dbReference type="ARBA" id="ARBA00007786"/>
    </source>
</evidence>
<evidence type="ECO:0000313" key="16">
    <source>
        <dbReference type="Proteomes" id="UP001370490"/>
    </source>
</evidence>
<evidence type="ECO:0000256" key="10">
    <source>
        <dbReference type="ARBA" id="ARBA00057335"/>
    </source>
</evidence>
<evidence type="ECO:0000256" key="7">
    <source>
        <dbReference type="ARBA" id="ARBA00023157"/>
    </source>
</evidence>
<dbReference type="GO" id="GO:0045490">
    <property type="term" value="P:pectin catabolic process"/>
    <property type="evidence" value="ECO:0007669"/>
    <property type="project" value="UniProtKB-UniRule"/>
</dbReference>
<sequence>MDTVKSFKGYGKVDPVEDQAFRKKSRKRLIILIVSVVVLLAIVLGVVVGTLANKKNSSDDTTPSSSSGTPAQSLKTVCSVTQYPDSCISSISAAESSNATTDPEEIFKLSLHVATGAISKLSTLSDQIIAQLKITNETVKSALTECNTLFQDAIDQLNDTISSAEAGSLSESKIEDIQTWLSSVITYQDTCLEGLRDLNQTTLEEAMQSYMQNATQYSSNSLAIVTKVISFIGKFNIPIHRKLLGVGAPGWMGAADRRLLQDTNPTADAIVAQDGSGQYKTINEALKAVPQKKNTRFVIYVKAGKYVEKVTVGKNLWNVMMYGDGMAKTIISGSLNFIDGTPTVATATVTIQGRGFFAKDIGFENSAGAAKHQAVALRVTSDRSVFYRCAFIGFQDTLYTHSNRQFYRECQIVGTIDFIFGNAAVVLQGCNIQARQPLANQFDTLTAQGKSDPNMNTGMSIHKSTLSTYDTVTAPVYLGRPWRNYSTTVIMESTIGSFLSPAGWIAWITNVLPPDTIFYAEYQNTGPGADVSKRVNWTGVHTSITSAQASKYTVSSLIQGDTWLPATRVTFDSTL</sequence>
<keyword evidence="13" id="KW-0472">Membrane</keyword>
<dbReference type="EC" id="3.1.1.11" evidence="4 12"/>
<comment type="caution">
    <text evidence="15">The sequence shown here is derived from an EMBL/GenBank/DDBJ whole genome shotgun (WGS) entry which is preliminary data.</text>
</comment>